<evidence type="ECO:0000313" key="4">
    <source>
        <dbReference type="EMBL" id="BDD87997.1"/>
    </source>
</evidence>
<proteinExistence type="predicted"/>
<name>A0ABN6M537_9BACT</name>
<feature type="domain" description="Resolvase/invertase-type recombinase catalytic" evidence="3">
    <location>
        <begin position="4"/>
        <end position="140"/>
    </location>
</feature>
<gene>
    <name evidence="4" type="ORF">DPPLL_23620</name>
</gene>
<dbReference type="SMART" id="SM00857">
    <property type="entry name" value="Resolvase"/>
    <property type="match status" value="1"/>
</dbReference>
<dbReference type="EMBL" id="AP025516">
    <property type="protein sequence ID" value="BDD87997.1"/>
    <property type="molecule type" value="Genomic_DNA"/>
</dbReference>
<keyword evidence="1" id="KW-0238">DNA-binding</keyword>
<dbReference type="PANTHER" id="PTHR30461:SF2">
    <property type="entry name" value="SERINE RECOMBINASE PINE-RELATED"/>
    <property type="match status" value="1"/>
</dbReference>
<dbReference type="InterPro" id="IPR011109">
    <property type="entry name" value="DNA_bind_recombinase_dom"/>
</dbReference>
<sequence>MEGRFVCYYRVSTDRQGNSGLGLDAQRQTVMDYLNGGNWEMVSEYTEIESGGKDDRPALKKAIKDCRLKNARLVVAKLDRLSRDLHFITSLSKAGVNFVVAEQPDMNELTVHIFSAMAQHERKLISQRTKAALEQAKKRGVRLGNPCFVDGKQIPGSGDTKAAREVKLRKAADYAANMHEVIEDIGTDKSLRQIARELNARGFKTIRGKNWSSTAVLRILNHHFVKPSIPDFV</sequence>
<dbReference type="InterPro" id="IPR036162">
    <property type="entry name" value="Resolvase-like_N_sf"/>
</dbReference>
<dbReference type="PANTHER" id="PTHR30461">
    <property type="entry name" value="DNA-INVERTASE FROM LAMBDOID PROPHAGE"/>
    <property type="match status" value="1"/>
</dbReference>
<reference evidence="4 5" key="1">
    <citation type="submission" date="2022-01" db="EMBL/GenBank/DDBJ databases">
        <title>Desulfofustis limnae sp. nov., a novel mesophilic sulfate-reducing bacterium isolated from marsh soil.</title>
        <authorList>
            <person name="Watanabe M."/>
            <person name="Takahashi A."/>
            <person name="Kojima H."/>
            <person name="Fukui M."/>
        </authorList>
    </citation>
    <scope>NUCLEOTIDE SEQUENCE [LARGE SCALE GENOMIC DNA]</scope>
    <source>
        <strain evidence="4 5">PPLL</strain>
    </source>
</reference>
<evidence type="ECO:0000313" key="5">
    <source>
        <dbReference type="Proteomes" id="UP000830055"/>
    </source>
</evidence>
<accession>A0ABN6M537</accession>
<organism evidence="4 5">
    <name type="scientific">Desulfofustis limnaeus</name>
    <dbReference type="NCBI Taxonomy" id="2740163"/>
    <lineage>
        <taxon>Bacteria</taxon>
        <taxon>Pseudomonadati</taxon>
        <taxon>Thermodesulfobacteriota</taxon>
        <taxon>Desulfobulbia</taxon>
        <taxon>Desulfobulbales</taxon>
        <taxon>Desulfocapsaceae</taxon>
        <taxon>Desulfofustis</taxon>
    </lineage>
</organism>
<evidence type="ECO:0000256" key="2">
    <source>
        <dbReference type="ARBA" id="ARBA00023172"/>
    </source>
</evidence>
<dbReference type="SUPFAM" id="SSF53041">
    <property type="entry name" value="Resolvase-like"/>
    <property type="match status" value="1"/>
</dbReference>
<dbReference type="Pfam" id="PF07508">
    <property type="entry name" value="Recombinase"/>
    <property type="match status" value="1"/>
</dbReference>
<dbReference type="CDD" id="cd00338">
    <property type="entry name" value="Ser_Recombinase"/>
    <property type="match status" value="1"/>
</dbReference>
<keyword evidence="5" id="KW-1185">Reference proteome</keyword>
<dbReference type="RefSeq" id="WP_284151391.1">
    <property type="nucleotide sequence ID" value="NZ_AP025516.1"/>
</dbReference>
<dbReference type="Pfam" id="PF00239">
    <property type="entry name" value="Resolvase"/>
    <property type="match status" value="1"/>
</dbReference>
<dbReference type="Proteomes" id="UP000830055">
    <property type="component" value="Chromosome"/>
</dbReference>
<protein>
    <submittedName>
        <fullName evidence="4">Resolvase</fullName>
    </submittedName>
</protein>
<dbReference type="InterPro" id="IPR006119">
    <property type="entry name" value="Resolv_N"/>
</dbReference>
<evidence type="ECO:0000256" key="1">
    <source>
        <dbReference type="ARBA" id="ARBA00023125"/>
    </source>
</evidence>
<dbReference type="Gene3D" id="3.40.50.1390">
    <property type="entry name" value="Resolvase, N-terminal catalytic domain"/>
    <property type="match status" value="1"/>
</dbReference>
<dbReference type="InterPro" id="IPR050639">
    <property type="entry name" value="SSR_resolvase"/>
</dbReference>
<evidence type="ECO:0000259" key="3">
    <source>
        <dbReference type="PROSITE" id="PS51736"/>
    </source>
</evidence>
<dbReference type="PROSITE" id="PS51736">
    <property type="entry name" value="RECOMBINASES_3"/>
    <property type="match status" value="1"/>
</dbReference>
<keyword evidence="2" id="KW-0233">DNA recombination</keyword>